<evidence type="ECO:0000313" key="2">
    <source>
        <dbReference type="EMBL" id="SEJ34861.1"/>
    </source>
</evidence>
<dbReference type="SMART" id="SM01040">
    <property type="entry name" value="Bro-N"/>
    <property type="match status" value="1"/>
</dbReference>
<feature type="domain" description="Bro-N" evidence="1">
    <location>
        <begin position="131"/>
        <end position="240"/>
    </location>
</feature>
<reference evidence="2 3" key="1">
    <citation type="submission" date="2016-10" db="EMBL/GenBank/DDBJ databases">
        <authorList>
            <person name="de Groot N.N."/>
        </authorList>
    </citation>
    <scope>NUCLEOTIDE SEQUENCE [LARGE SCALE GENOMIC DNA]</scope>
    <source>
        <strain evidence="2 3">DSM 1041</strain>
    </source>
</reference>
<proteinExistence type="predicted"/>
<dbReference type="Pfam" id="PF02498">
    <property type="entry name" value="Bro-N"/>
    <property type="match status" value="1"/>
</dbReference>
<evidence type="ECO:0000313" key="3">
    <source>
        <dbReference type="Proteomes" id="UP000199005"/>
    </source>
</evidence>
<dbReference type="RefSeq" id="WP_090902387.1">
    <property type="nucleotide sequence ID" value="NZ_FNYO01000076.1"/>
</dbReference>
<dbReference type="STRING" id="170623.SAMN04244579_04025"/>
<dbReference type="InterPro" id="IPR018875">
    <property type="entry name" value="Antirepressor_Ant_N"/>
</dbReference>
<dbReference type="AlphaFoldDB" id="A0A1H6Y0S0"/>
<sequence>MPNTSPILAAVDFHGQSLTVLTSATGEHLVAMKPICEAIGLQWEAQLKRIKRHPVLSICMSIMDIQIPGDDQHRELVCLPLDYLNGWLFGVDASRVKPEIRERLVQYQRECFAALAAYWQQGEAVNPRTTATATPAEPIHLTYNDRPFRIVPEGAALWFVAVDVARALDMRDGHCLTRHLRSEHKAQRQIGHRRLGLIDRAGLELALHHASPARAEPLRLWLEAALEQFVTGAPAAQALPGGLSGDQQNAIKTLVAARIETVPETVRGKAATLCWSALKAKFGCGYKEIAPEQFTEAVSLVARIVLEGELLEPEAPKVLGRLPIDFPIEDWKARNPHQFRHDNPNSAELTLTTGDLLLSEYSPGEVLLEQLREAGYRVDGPLYELRALRSLAKRLDMTMRLMAGNVRQALDSFEHDHRRVQRFEGAKEKR</sequence>
<evidence type="ECO:0000259" key="1">
    <source>
        <dbReference type="PROSITE" id="PS51750"/>
    </source>
</evidence>
<name>A0A1H6Y0S0_9GAMM</name>
<dbReference type="InterPro" id="IPR003497">
    <property type="entry name" value="BRO_N_domain"/>
</dbReference>
<protein>
    <submittedName>
        <fullName evidence="2">BRO family, N-terminal domain</fullName>
    </submittedName>
</protein>
<dbReference type="Pfam" id="PF10547">
    <property type="entry name" value="P22_AR_N"/>
    <property type="match status" value="1"/>
</dbReference>
<organism evidence="2 3">
    <name type="scientific">Azotobacter beijerinckii</name>
    <dbReference type="NCBI Taxonomy" id="170623"/>
    <lineage>
        <taxon>Bacteria</taxon>
        <taxon>Pseudomonadati</taxon>
        <taxon>Pseudomonadota</taxon>
        <taxon>Gammaproteobacteria</taxon>
        <taxon>Pseudomonadales</taxon>
        <taxon>Pseudomonadaceae</taxon>
        <taxon>Azotobacter</taxon>
    </lineage>
</organism>
<dbReference type="Proteomes" id="UP000199005">
    <property type="component" value="Unassembled WGS sequence"/>
</dbReference>
<gene>
    <name evidence="2" type="ORF">SAMN04244579_04025</name>
</gene>
<dbReference type="PRINTS" id="PR01994">
    <property type="entry name" value="ANTIREPRESSR"/>
</dbReference>
<dbReference type="EMBL" id="FNYO01000076">
    <property type="protein sequence ID" value="SEJ34861.1"/>
    <property type="molecule type" value="Genomic_DNA"/>
</dbReference>
<dbReference type="PROSITE" id="PS51750">
    <property type="entry name" value="BRO_N"/>
    <property type="match status" value="1"/>
</dbReference>
<accession>A0A1H6Y0S0</accession>